<proteinExistence type="predicted"/>
<reference evidence="1" key="1">
    <citation type="journal article" date="2014" name="Front. Microbiol.">
        <title>High frequency of phylogenetically diverse reductive dehalogenase-homologous genes in deep subseafloor sedimentary metagenomes.</title>
        <authorList>
            <person name="Kawai M."/>
            <person name="Futagami T."/>
            <person name="Toyoda A."/>
            <person name="Takaki Y."/>
            <person name="Nishi S."/>
            <person name="Hori S."/>
            <person name="Arai W."/>
            <person name="Tsubouchi T."/>
            <person name="Morono Y."/>
            <person name="Uchiyama I."/>
            <person name="Ito T."/>
            <person name="Fujiyama A."/>
            <person name="Inagaki F."/>
            <person name="Takami H."/>
        </authorList>
    </citation>
    <scope>NUCLEOTIDE SEQUENCE</scope>
    <source>
        <strain evidence="1">Expedition CK06-06</strain>
    </source>
</reference>
<dbReference type="EMBL" id="BARV01020024">
    <property type="protein sequence ID" value="GAI22682.1"/>
    <property type="molecule type" value="Genomic_DNA"/>
</dbReference>
<organism evidence="1">
    <name type="scientific">marine sediment metagenome</name>
    <dbReference type="NCBI Taxonomy" id="412755"/>
    <lineage>
        <taxon>unclassified sequences</taxon>
        <taxon>metagenomes</taxon>
        <taxon>ecological metagenomes</taxon>
    </lineage>
</organism>
<gene>
    <name evidence="1" type="ORF">S06H3_33536</name>
</gene>
<evidence type="ECO:0000313" key="1">
    <source>
        <dbReference type="EMBL" id="GAI22682.1"/>
    </source>
</evidence>
<sequence length="144" mass="16901">MGPDMKPPGQEWVLAWEGSLYTTYKGNKNILPTGFLKSSDNYLCPDSPGNKNTYYFTEVYLWQRGYGEKLTLLWSDGINCKGKWITGYNILYIYKSWFNMRWYSIGYLARVYNTGPSSWGRCWKSLTGEYPGYYPFPEKEIIRV</sequence>
<name>X1LTI6_9ZZZZ</name>
<dbReference type="AlphaFoldDB" id="X1LTI6"/>
<comment type="caution">
    <text evidence="1">The sequence shown here is derived from an EMBL/GenBank/DDBJ whole genome shotgun (WGS) entry which is preliminary data.</text>
</comment>
<protein>
    <submittedName>
        <fullName evidence="1">Uncharacterized protein</fullName>
    </submittedName>
</protein>
<accession>X1LTI6</accession>